<name>A0AAV7EK30_ARIFI</name>
<keyword evidence="3" id="KW-1185">Reference proteome</keyword>
<sequence>MAATSDEALGRLLRDFEQIDQEYRDTVREIQLLKLSSSTEVRKREALEITCNNLKKENEHLAKMYTESLAKIACQLEQAARNGILRKELKEAKDDYLHKEDEYKKSLEVLKQEYERKIGELDDLIRTTEKKNKKLVQDMATQKNQIVVLRCSLQEVEGHMESKYHTEIQDLRDLLMVEQEEKKELTKKLQDAETELLACKTEKEEQHKESASNHHVNILKQKIMKLRKENELLRRQLQEPNSADP</sequence>
<evidence type="ECO:0000313" key="3">
    <source>
        <dbReference type="Proteomes" id="UP000825729"/>
    </source>
</evidence>
<dbReference type="EMBL" id="JAINDJ010000004">
    <property type="protein sequence ID" value="KAG9449205.1"/>
    <property type="molecule type" value="Genomic_DNA"/>
</dbReference>
<dbReference type="Proteomes" id="UP000825729">
    <property type="component" value="Unassembled WGS sequence"/>
</dbReference>
<dbReference type="AlphaFoldDB" id="A0AAV7EK30"/>
<reference evidence="2 3" key="1">
    <citation type="submission" date="2021-07" db="EMBL/GenBank/DDBJ databases">
        <title>The Aristolochia fimbriata genome: insights into angiosperm evolution, floral development and chemical biosynthesis.</title>
        <authorList>
            <person name="Jiao Y."/>
        </authorList>
    </citation>
    <scope>NUCLEOTIDE SEQUENCE [LARGE SCALE GENOMIC DNA]</scope>
    <source>
        <strain evidence="2">IBCAS-2021</strain>
        <tissue evidence="2">Leaf</tissue>
    </source>
</reference>
<accession>A0AAV7EK30</accession>
<evidence type="ECO:0000256" key="1">
    <source>
        <dbReference type="SAM" id="Coils"/>
    </source>
</evidence>
<comment type="caution">
    <text evidence="2">The sequence shown here is derived from an EMBL/GenBank/DDBJ whole genome shotgun (WGS) entry which is preliminary data.</text>
</comment>
<evidence type="ECO:0000313" key="2">
    <source>
        <dbReference type="EMBL" id="KAG9449205.1"/>
    </source>
</evidence>
<keyword evidence="1" id="KW-0175">Coiled coil</keyword>
<proteinExistence type="predicted"/>
<organism evidence="2 3">
    <name type="scientific">Aristolochia fimbriata</name>
    <name type="common">White veined hardy Dutchman's pipe vine</name>
    <dbReference type="NCBI Taxonomy" id="158543"/>
    <lineage>
        <taxon>Eukaryota</taxon>
        <taxon>Viridiplantae</taxon>
        <taxon>Streptophyta</taxon>
        <taxon>Embryophyta</taxon>
        <taxon>Tracheophyta</taxon>
        <taxon>Spermatophyta</taxon>
        <taxon>Magnoliopsida</taxon>
        <taxon>Magnoliidae</taxon>
        <taxon>Piperales</taxon>
        <taxon>Aristolochiaceae</taxon>
        <taxon>Aristolochia</taxon>
    </lineage>
</organism>
<protein>
    <submittedName>
        <fullName evidence="2">Uncharacterized protein</fullName>
    </submittedName>
</protein>
<gene>
    <name evidence="2" type="ORF">H6P81_009170</name>
</gene>
<feature type="coiled-coil region" evidence="1">
    <location>
        <begin position="44"/>
        <end position="236"/>
    </location>
</feature>